<dbReference type="GO" id="GO:0043386">
    <property type="term" value="P:mycotoxin biosynthetic process"/>
    <property type="evidence" value="ECO:0007669"/>
    <property type="project" value="InterPro"/>
</dbReference>
<dbReference type="PANTHER" id="PTHR33365">
    <property type="entry name" value="YALI0B05434P"/>
    <property type="match status" value="1"/>
</dbReference>
<dbReference type="STRING" id="27342.A0A0H2R2T5"/>
<protein>
    <submittedName>
        <fullName evidence="2">Uncharacterized protein</fullName>
    </submittedName>
</protein>
<comment type="similarity">
    <text evidence="1">Belongs to the ustYa family.</text>
</comment>
<reference evidence="2 3" key="1">
    <citation type="submission" date="2015-04" db="EMBL/GenBank/DDBJ databases">
        <title>Complete genome sequence of Schizopora paradoxa KUC8140, a cosmopolitan wood degrader in East Asia.</title>
        <authorList>
            <consortium name="DOE Joint Genome Institute"/>
            <person name="Min B."/>
            <person name="Park H."/>
            <person name="Jang Y."/>
            <person name="Kim J.-J."/>
            <person name="Kim K.H."/>
            <person name="Pangilinan J."/>
            <person name="Lipzen A."/>
            <person name="Riley R."/>
            <person name="Grigoriev I.V."/>
            <person name="Spatafora J.W."/>
            <person name="Choi I.-G."/>
        </authorList>
    </citation>
    <scope>NUCLEOTIDE SEQUENCE [LARGE SCALE GENOMIC DNA]</scope>
    <source>
        <strain evidence="2 3">KUC8140</strain>
    </source>
</reference>
<dbReference type="InterPro" id="IPR021765">
    <property type="entry name" value="UstYa-like"/>
</dbReference>
<accession>A0A0H2R2T5</accession>
<dbReference type="Proteomes" id="UP000053477">
    <property type="component" value="Unassembled WGS sequence"/>
</dbReference>
<evidence type="ECO:0000256" key="1">
    <source>
        <dbReference type="ARBA" id="ARBA00035112"/>
    </source>
</evidence>
<evidence type="ECO:0000313" key="3">
    <source>
        <dbReference type="Proteomes" id="UP000053477"/>
    </source>
</evidence>
<dbReference type="EMBL" id="KQ086280">
    <property type="protein sequence ID" value="KLO05657.1"/>
    <property type="molecule type" value="Genomic_DNA"/>
</dbReference>
<keyword evidence="3" id="KW-1185">Reference proteome</keyword>
<evidence type="ECO:0000313" key="2">
    <source>
        <dbReference type="EMBL" id="KLO05657.1"/>
    </source>
</evidence>
<dbReference type="OrthoDB" id="3687641at2759"/>
<name>A0A0H2R2T5_9AGAM</name>
<gene>
    <name evidence="2" type="ORF">SCHPADRAFT_946727</name>
</gene>
<dbReference type="Pfam" id="PF11807">
    <property type="entry name" value="UstYa"/>
    <property type="match status" value="1"/>
</dbReference>
<dbReference type="AlphaFoldDB" id="A0A0H2R2T5"/>
<dbReference type="PANTHER" id="PTHR33365:SF13">
    <property type="entry name" value="TAT PATHWAY SIGNAL SEQUENCE"/>
    <property type="match status" value="1"/>
</dbReference>
<proteinExistence type="inferred from homology"/>
<dbReference type="InParanoid" id="A0A0H2R2T5"/>
<sequence>MRLALNDLQATCRSWVLILLPLSLLVTLVLSLASDDGLKGLRVLRRTQIIDDRFKYKDITANAIWDVGDLGKVRMLVEDTVHYELETARGEQEWGSLVPEGGGSIYLENASSGEVENLTISLFHQLDCLNVFRKEIVQLLRPPSEPPVLSSNAPLIYHCINYLQQAILYRADLTLVNVRKGQGEKISATSYVRTCKDWRKVYQAFELRQKLIHSGAD</sequence>
<organism evidence="2 3">
    <name type="scientific">Schizopora paradoxa</name>
    <dbReference type="NCBI Taxonomy" id="27342"/>
    <lineage>
        <taxon>Eukaryota</taxon>
        <taxon>Fungi</taxon>
        <taxon>Dikarya</taxon>
        <taxon>Basidiomycota</taxon>
        <taxon>Agaricomycotina</taxon>
        <taxon>Agaricomycetes</taxon>
        <taxon>Hymenochaetales</taxon>
        <taxon>Schizoporaceae</taxon>
        <taxon>Schizopora</taxon>
    </lineage>
</organism>